<dbReference type="Proteomes" id="UP001204068">
    <property type="component" value="Unassembled WGS sequence"/>
</dbReference>
<dbReference type="AlphaFoldDB" id="A0AAW5LJV8"/>
<dbReference type="RefSeq" id="WP_172965078.1">
    <property type="nucleotide sequence ID" value="NZ_CP048732.1"/>
</dbReference>
<reference evidence="1" key="1">
    <citation type="submission" date="2022-07" db="EMBL/GenBank/DDBJ databases">
        <title>Bacterial species isolated from the porcine tonsil microbiota.</title>
        <authorList>
            <person name="Oliveira I.M.F."/>
        </authorList>
    </citation>
    <scope>NUCLEOTIDE SEQUENCE</scope>
    <source>
        <strain evidence="1">8QC2O2</strain>
    </source>
</reference>
<evidence type="ECO:0000313" key="1">
    <source>
        <dbReference type="EMBL" id="MCQ9302684.1"/>
    </source>
</evidence>
<comment type="caution">
    <text evidence="1">The sequence shown here is derived from an EMBL/GenBank/DDBJ whole genome shotgun (WGS) entry which is preliminary data.</text>
</comment>
<name>A0AAW5LJV8_MAMSC</name>
<proteinExistence type="predicted"/>
<sequence length="77" mass="8720">MQKERMNRDAGDTPICGACYNNSLELDVEYKTVEGEPYCASWGDVVHLESKKDYPLSAEQKCTICGHVADKWKCKEC</sequence>
<protein>
    <submittedName>
        <fullName evidence="1">Uncharacterized protein</fullName>
    </submittedName>
</protein>
<gene>
    <name evidence="1" type="ORF">NQ032_03500</name>
</gene>
<evidence type="ECO:0000313" key="2">
    <source>
        <dbReference type="Proteomes" id="UP001204068"/>
    </source>
</evidence>
<organism evidence="1 2">
    <name type="scientific">Mammaliicoccus sciuri</name>
    <name type="common">Staphylococcus sciuri</name>
    <dbReference type="NCBI Taxonomy" id="1296"/>
    <lineage>
        <taxon>Bacteria</taxon>
        <taxon>Bacillati</taxon>
        <taxon>Bacillota</taxon>
        <taxon>Bacilli</taxon>
        <taxon>Bacillales</taxon>
        <taxon>Staphylococcaceae</taxon>
        <taxon>Mammaliicoccus</taxon>
    </lineage>
</organism>
<dbReference type="EMBL" id="JANILD010000001">
    <property type="protein sequence ID" value="MCQ9302684.1"/>
    <property type="molecule type" value="Genomic_DNA"/>
</dbReference>
<accession>A0AAW5LJV8</accession>